<sequence length="120" mass="13884">IVNVTNNLVDPSTIHWHGLFQSDTNWYDGVAGVNQCPIPDGYSFVYNFTAGNQIGTYWWHSHFLSQYVDGLYGPLIIHDPEDPFLKEYDYEYILTLTDWYHTPSSELVVQRMAPGYQGFN</sequence>
<reference evidence="1" key="1">
    <citation type="submission" date="2021-06" db="EMBL/GenBank/DDBJ databases">
        <authorList>
            <person name="Kallberg Y."/>
            <person name="Tangrot J."/>
            <person name="Rosling A."/>
        </authorList>
    </citation>
    <scope>NUCLEOTIDE SEQUENCE</scope>
    <source>
        <strain evidence="1">CL356</strain>
    </source>
</reference>
<comment type="caution">
    <text evidence="1">The sequence shown here is derived from an EMBL/GenBank/DDBJ whole genome shotgun (WGS) entry which is preliminary data.</text>
</comment>
<name>A0ACA9R7G3_9GLOM</name>
<organism evidence="1 2">
    <name type="scientific">Acaulospora colombiana</name>
    <dbReference type="NCBI Taxonomy" id="27376"/>
    <lineage>
        <taxon>Eukaryota</taxon>
        <taxon>Fungi</taxon>
        <taxon>Fungi incertae sedis</taxon>
        <taxon>Mucoromycota</taxon>
        <taxon>Glomeromycotina</taxon>
        <taxon>Glomeromycetes</taxon>
        <taxon>Diversisporales</taxon>
        <taxon>Acaulosporaceae</taxon>
        <taxon>Acaulospora</taxon>
    </lineage>
</organism>
<proteinExistence type="predicted"/>
<feature type="non-terminal residue" evidence="1">
    <location>
        <position position="120"/>
    </location>
</feature>
<gene>
    <name evidence="1" type="ORF">ACOLOM_LOCUS14301</name>
</gene>
<evidence type="ECO:0000313" key="1">
    <source>
        <dbReference type="EMBL" id="CAG8780665.1"/>
    </source>
</evidence>
<dbReference type="Proteomes" id="UP000789525">
    <property type="component" value="Unassembled WGS sequence"/>
</dbReference>
<evidence type="ECO:0000313" key="2">
    <source>
        <dbReference type="Proteomes" id="UP000789525"/>
    </source>
</evidence>
<protein>
    <submittedName>
        <fullName evidence="1">15136_t:CDS:1</fullName>
    </submittedName>
</protein>
<keyword evidence="2" id="KW-1185">Reference proteome</keyword>
<accession>A0ACA9R7G3</accession>
<dbReference type="EMBL" id="CAJVPT010071491">
    <property type="protein sequence ID" value="CAG8780665.1"/>
    <property type="molecule type" value="Genomic_DNA"/>
</dbReference>
<feature type="non-terminal residue" evidence="1">
    <location>
        <position position="1"/>
    </location>
</feature>